<evidence type="ECO:0000313" key="8">
    <source>
        <dbReference type="EMBL" id="WNF22711.1"/>
    </source>
</evidence>
<reference evidence="8 9" key="1">
    <citation type="submission" date="2023-09" db="EMBL/GenBank/DDBJ databases">
        <title>Microbial mechanism of fulvic acid promoting antimony reduction mineralization in rice fields.</title>
        <authorList>
            <person name="Chen G."/>
            <person name="Lan J."/>
        </authorList>
    </citation>
    <scope>NUCLEOTIDE SEQUENCE [LARGE SCALE GENOMIC DNA]</scope>
    <source>
        <strain evidence="8 9">PS1</strain>
    </source>
</reference>
<keyword evidence="3 8" id="KW-0378">Hydrolase</keyword>
<dbReference type="EMBL" id="CP134494">
    <property type="protein sequence ID" value="WNF22711.1"/>
    <property type="molecule type" value="Genomic_DNA"/>
</dbReference>
<organism evidence="8 9">
    <name type="scientific">Mesobacillus jeotgali</name>
    <dbReference type="NCBI Taxonomy" id="129985"/>
    <lineage>
        <taxon>Bacteria</taxon>
        <taxon>Bacillati</taxon>
        <taxon>Bacillota</taxon>
        <taxon>Bacilli</taxon>
        <taxon>Bacillales</taxon>
        <taxon>Bacillaceae</taxon>
        <taxon>Mesobacillus</taxon>
    </lineage>
</organism>
<keyword evidence="4" id="KW-0961">Cell wall biogenesis/degradation</keyword>
<proteinExistence type="predicted"/>
<evidence type="ECO:0000256" key="2">
    <source>
        <dbReference type="ARBA" id="ARBA00011901"/>
    </source>
</evidence>
<evidence type="ECO:0000313" key="9">
    <source>
        <dbReference type="Proteomes" id="UP001303324"/>
    </source>
</evidence>
<sequence length="230" mass="26630">MRGKLVKLGILLVLILSGCSDRVQEEAVARAEVEKPRIATEIEIPVTKDFIPNMNFVPRSNIPTHIVLHFISNAANNTENPYVYEDVRNIFIDYDVSPHYMIDRDGEIYFLLPESRAARHAGKGNMEGYPEFEDHLNKYSIGIELMAIGTEEEMQQIMSPEHYRKIPAEHIGYTKAQYQALNLLIDDILARNKMIKRDRNHIIGHDEYAPERKTDPGSLFEWEKIMFDRD</sequence>
<protein>
    <recommendedName>
        <fullName evidence="2">N-acetylmuramoyl-L-alanine amidase</fullName>
        <ecNumber evidence="2">3.5.1.28</ecNumber>
    </recommendedName>
    <alternativeName>
        <fullName evidence="6">Autolysin</fullName>
    </alternativeName>
    <alternativeName>
        <fullName evidence="5">Cell wall hydrolase</fullName>
    </alternativeName>
</protein>
<dbReference type="Pfam" id="PF01510">
    <property type="entry name" value="Amidase_2"/>
    <property type="match status" value="1"/>
</dbReference>
<dbReference type="PROSITE" id="PS51257">
    <property type="entry name" value="PROKAR_LIPOPROTEIN"/>
    <property type="match status" value="1"/>
</dbReference>
<dbReference type="SMART" id="SM00644">
    <property type="entry name" value="Ami_2"/>
    <property type="match status" value="1"/>
</dbReference>
<dbReference type="PANTHER" id="PTHR30417:SF1">
    <property type="entry name" value="N-ACETYLMURAMOYL-L-ALANINE AMIDASE AMID"/>
    <property type="match status" value="1"/>
</dbReference>
<evidence type="ECO:0000256" key="3">
    <source>
        <dbReference type="ARBA" id="ARBA00022801"/>
    </source>
</evidence>
<gene>
    <name evidence="8" type="ORF">RH061_21570</name>
</gene>
<dbReference type="RefSeq" id="WP_311072813.1">
    <property type="nucleotide sequence ID" value="NZ_CP134494.1"/>
</dbReference>
<dbReference type="EC" id="3.5.1.28" evidence="2"/>
<dbReference type="GO" id="GO:0008745">
    <property type="term" value="F:N-acetylmuramoyl-L-alanine amidase activity"/>
    <property type="evidence" value="ECO:0007669"/>
    <property type="project" value="UniProtKB-EC"/>
</dbReference>
<evidence type="ECO:0000256" key="4">
    <source>
        <dbReference type="ARBA" id="ARBA00023316"/>
    </source>
</evidence>
<comment type="catalytic activity">
    <reaction evidence="1">
        <text>Hydrolyzes the link between N-acetylmuramoyl residues and L-amino acid residues in certain cell-wall glycopeptides.</text>
        <dbReference type="EC" id="3.5.1.28"/>
    </reaction>
</comment>
<dbReference type="InterPro" id="IPR051206">
    <property type="entry name" value="NAMLAA_amidase_2"/>
</dbReference>
<evidence type="ECO:0000256" key="6">
    <source>
        <dbReference type="ARBA" id="ARBA00032390"/>
    </source>
</evidence>
<dbReference type="Proteomes" id="UP001303324">
    <property type="component" value="Chromosome"/>
</dbReference>
<dbReference type="SUPFAM" id="SSF55846">
    <property type="entry name" value="N-acetylmuramoyl-L-alanine amidase-like"/>
    <property type="match status" value="1"/>
</dbReference>
<dbReference type="InterPro" id="IPR036505">
    <property type="entry name" value="Amidase/PGRP_sf"/>
</dbReference>
<accession>A0ABY9VNZ3</accession>
<evidence type="ECO:0000256" key="1">
    <source>
        <dbReference type="ARBA" id="ARBA00001561"/>
    </source>
</evidence>
<evidence type="ECO:0000259" key="7">
    <source>
        <dbReference type="SMART" id="SM00644"/>
    </source>
</evidence>
<dbReference type="Gene3D" id="3.40.80.10">
    <property type="entry name" value="Peptidoglycan recognition protein-like"/>
    <property type="match status" value="1"/>
</dbReference>
<keyword evidence="9" id="KW-1185">Reference proteome</keyword>
<evidence type="ECO:0000256" key="5">
    <source>
        <dbReference type="ARBA" id="ARBA00030881"/>
    </source>
</evidence>
<dbReference type="PANTHER" id="PTHR30417">
    <property type="entry name" value="N-ACETYLMURAMOYL-L-ALANINE AMIDASE AMID"/>
    <property type="match status" value="1"/>
</dbReference>
<name>A0ABY9VNZ3_9BACI</name>
<dbReference type="CDD" id="cd06583">
    <property type="entry name" value="PGRP"/>
    <property type="match status" value="1"/>
</dbReference>
<feature type="domain" description="N-acetylmuramoyl-L-alanine amidase" evidence="7">
    <location>
        <begin position="51"/>
        <end position="217"/>
    </location>
</feature>
<dbReference type="InterPro" id="IPR002502">
    <property type="entry name" value="Amidase_domain"/>
</dbReference>